<dbReference type="PANTHER" id="PTHR33908">
    <property type="entry name" value="MANNOSYLTRANSFERASE YKCB-RELATED"/>
    <property type="match status" value="1"/>
</dbReference>
<dbReference type="GO" id="GO:0016763">
    <property type="term" value="F:pentosyltransferase activity"/>
    <property type="evidence" value="ECO:0007669"/>
    <property type="project" value="TreeGrafter"/>
</dbReference>
<evidence type="ECO:0000313" key="10">
    <source>
        <dbReference type="EMBL" id="KAA6437755.1"/>
    </source>
</evidence>
<dbReference type="EMBL" id="VKKZ01000010">
    <property type="protein sequence ID" value="KAA6437755.1"/>
    <property type="molecule type" value="Genomic_DNA"/>
</dbReference>
<reference evidence="11 13" key="3">
    <citation type="submission" date="2024-08" db="EMBL/GenBank/DDBJ databases">
        <authorList>
            <person name="Wei W."/>
        </authorList>
    </citation>
    <scope>NUCLEOTIDE SEQUENCE [LARGE SCALE GENOMIC DNA]</scope>
    <source>
        <strain evidence="11 13">XU2</strain>
    </source>
</reference>
<keyword evidence="13" id="KW-1185">Reference proteome</keyword>
<dbReference type="AlphaFoldDB" id="A0A5M8QNN9"/>
<dbReference type="EC" id="2.4.-.-" evidence="11"/>
<evidence type="ECO:0000313" key="13">
    <source>
        <dbReference type="Proteomes" id="UP001570846"/>
    </source>
</evidence>
<feature type="transmembrane region" description="Helical" evidence="8">
    <location>
        <begin position="110"/>
        <end position="128"/>
    </location>
</feature>
<evidence type="ECO:0000313" key="11">
    <source>
        <dbReference type="EMBL" id="MFA1772585.1"/>
    </source>
</evidence>
<dbReference type="InterPro" id="IPR050297">
    <property type="entry name" value="LipidA_mod_glycosyltrf_83"/>
</dbReference>
<feature type="transmembrane region" description="Helical" evidence="8">
    <location>
        <begin position="392"/>
        <end position="409"/>
    </location>
</feature>
<reference evidence="10 12" key="1">
    <citation type="submission" date="2019-07" db="EMBL/GenBank/DDBJ databases">
        <authorList>
            <person name="Qu J.-H."/>
        </authorList>
    </citation>
    <scope>NUCLEOTIDE SEQUENCE [LARGE SCALE GENOMIC DNA]</scope>
    <source>
        <strain evidence="10 12">MDT1-10-3</strain>
    </source>
</reference>
<evidence type="ECO:0000256" key="7">
    <source>
        <dbReference type="ARBA" id="ARBA00023136"/>
    </source>
</evidence>
<comment type="caution">
    <text evidence="10">The sequence shown here is derived from an EMBL/GenBank/DDBJ whole genome shotgun (WGS) entry which is preliminary data.</text>
</comment>
<feature type="transmembrane region" description="Helical" evidence="8">
    <location>
        <begin position="188"/>
        <end position="218"/>
    </location>
</feature>
<evidence type="ECO:0000313" key="12">
    <source>
        <dbReference type="Proteomes" id="UP000323866"/>
    </source>
</evidence>
<evidence type="ECO:0000256" key="5">
    <source>
        <dbReference type="ARBA" id="ARBA00022692"/>
    </source>
</evidence>
<feature type="transmembrane region" description="Helical" evidence="8">
    <location>
        <begin position="365"/>
        <end position="383"/>
    </location>
</feature>
<keyword evidence="7 8" id="KW-0472">Membrane</keyword>
<evidence type="ECO:0000256" key="3">
    <source>
        <dbReference type="ARBA" id="ARBA00022676"/>
    </source>
</evidence>
<organism evidence="10 12">
    <name type="scientific">Rufibacter glacialis</name>
    <dbReference type="NCBI Taxonomy" id="1259555"/>
    <lineage>
        <taxon>Bacteria</taxon>
        <taxon>Pseudomonadati</taxon>
        <taxon>Bacteroidota</taxon>
        <taxon>Cytophagia</taxon>
        <taxon>Cytophagales</taxon>
        <taxon>Hymenobacteraceae</taxon>
        <taxon>Rufibacter</taxon>
    </lineage>
</organism>
<evidence type="ECO:0000256" key="1">
    <source>
        <dbReference type="ARBA" id="ARBA00004651"/>
    </source>
</evidence>
<sequence length="560" mass="64876">MEIYYKAAPVLVHKNEKSPVAIASTPKSFGWVKLTWVLLALGILIRLFHFLDNRSLWLDEIYLASSLVKMDLWELTFSYLEYEQKAPVGFLWMSKIAVLLFGNSEMALRLFPLICGIASLFLFVPVARHFLNPLGGAVAVGIMAFAPPIVYHSVEIKQYSAELLATILCLYLYTHYHRKRLLSSLMMWGVYGAAIIWFSFTSIFILAGMAMGVTLYHLLRKEWGTVFRMVLPFSLWLISFVINYCLFTSKLTDAAWLVHYFKIRNSFMPFPPSSFSDVVWPFQYLGTRLLHYPLGLLWDVSSIENEVLQYVLRRPIFAVTCSVFGVLLIFKRDKKLLLVLGFPFLLLLIASALEVYPVWERLTVFLAPLLILIIAVGCERLAYFSRQFDRRLGFYLVLLLLAAPFYTSLKQVLMPQSFGEYKKSFFREALLEIDKHYQAGDQVYIYWNIQTPYLYYKDVLGLKFKGFEGSDFRNVSEGANDYLTKVAAEIKSLNKNKRLWVLYSKRLSMNIGEFENNSGWYVQEVLEAQKLHMKLQGLGQQVESFDTQYLNVSLYELREE</sequence>
<keyword evidence="3 11" id="KW-0328">Glycosyltransferase</keyword>
<dbReference type="RefSeq" id="WP_149097375.1">
    <property type="nucleotide sequence ID" value="NZ_BMMG01000001.1"/>
</dbReference>
<evidence type="ECO:0000256" key="2">
    <source>
        <dbReference type="ARBA" id="ARBA00022475"/>
    </source>
</evidence>
<dbReference type="Proteomes" id="UP001570846">
    <property type="component" value="Unassembled WGS sequence"/>
</dbReference>
<evidence type="ECO:0000256" key="4">
    <source>
        <dbReference type="ARBA" id="ARBA00022679"/>
    </source>
</evidence>
<keyword evidence="2" id="KW-1003">Cell membrane</keyword>
<feature type="transmembrane region" description="Helical" evidence="8">
    <location>
        <begin position="134"/>
        <end position="152"/>
    </location>
</feature>
<proteinExistence type="predicted"/>
<dbReference type="EMBL" id="JBGOGF010000008">
    <property type="protein sequence ID" value="MFA1772585.1"/>
    <property type="molecule type" value="Genomic_DNA"/>
</dbReference>
<protein>
    <submittedName>
        <fullName evidence="11">Glycosyltransferase family 39 protein</fullName>
        <ecNumber evidence="11">2.4.-.-</ecNumber>
    </submittedName>
</protein>
<keyword evidence="4 11" id="KW-0808">Transferase</keyword>
<reference evidence="10 12" key="2">
    <citation type="submission" date="2019-09" db="EMBL/GenBank/DDBJ databases">
        <title>A bacterium isolated from glacier soil.</title>
        <authorList>
            <person name="Liu Q."/>
        </authorList>
    </citation>
    <scope>NUCLEOTIDE SEQUENCE [LARGE SCALE GENOMIC DNA]</scope>
    <source>
        <strain evidence="10 12">MDT1-10-3</strain>
    </source>
</reference>
<dbReference type="OrthoDB" id="1491458at2"/>
<name>A0A5M8QNN9_9BACT</name>
<dbReference type="InterPro" id="IPR038731">
    <property type="entry name" value="RgtA/B/C-like"/>
</dbReference>
<keyword evidence="6 8" id="KW-1133">Transmembrane helix</keyword>
<keyword evidence="5 8" id="KW-0812">Transmembrane</keyword>
<dbReference type="GO" id="GO:0009103">
    <property type="term" value="P:lipopolysaccharide biosynthetic process"/>
    <property type="evidence" value="ECO:0007669"/>
    <property type="project" value="UniProtKB-ARBA"/>
</dbReference>
<feature type="transmembrane region" description="Helical" evidence="8">
    <location>
        <begin position="29"/>
        <end position="49"/>
    </location>
</feature>
<evidence type="ECO:0000256" key="8">
    <source>
        <dbReference type="SAM" id="Phobius"/>
    </source>
</evidence>
<feature type="domain" description="Glycosyltransferase RgtA/B/C/D-like" evidence="9">
    <location>
        <begin position="86"/>
        <end position="242"/>
    </location>
</feature>
<dbReference type="Proteomes" id="UP000323866">
    <property type="component" value="Unassembled WGS sequence"/>
</dbReference>
<feature type="transmembrane region" description="Helical" evidence="8">
    <location>
        <begin position="230"/>
        <end position="249"/>
    </location>
</feature>
<evidence type="ECO:0000256" key="6">
    <source>
        <dbReference type="ARBA" id="ARBA00022989"/>
    </source>
</evidence>
<accession>A0A5M8QNN9</accession>
<comment type="subcellular location">
    <subcellularLocation>
        <location evidence="1">Cell membrane</location>
        <topology evidence="1">Multi-pass membrane protein</topology>
    </subcellularLocation>
</comment>
<dbReference type="Pfam" id="PF13231">
    <property type="entry name" value="PMT_2"/>
    <property type="match status" value="1"/>
</dbReference>
<feature type="transmembrane region" description="Helical" evidence="8">
    <location>
        <begin position="337"/>
        <end position="359"/>
    </location>
</feature>
<gene>
    <name evidence="11" type="ORF">ACD591_14885</name>
    <name evidence="10" type="ORF">FOE74_04440</name>
</gene>
<feature type="transmembrane region" description="Helical" evidence="8">
    <location>
        <begin position="159"/>
        <end position="176"/>
    </location>
</feature>
<dbReference type="PANTHER" id="PTHR33908:SF11">
    <property type="entry name" value="MEMBRANE PROTEIN"/>
    <property type="match status" value="1"/>
</dbReference>
<evidence type="ECO:0000259" key="9">
    <source>
        <dbReference type="Pfam" id="PF13231"/>
    </source>
</evidence>
<dbReference type="GO" id="GO:0005886">
    <property type="term" value="C:plasma membrane"/>
    <property type="evidence" value="ECO:0007669"/>
    <property type="project" value="UniProtKB-SubCell"/>
</dbReference>